<reference evidence="1 2" key="1">
    <citation type="submission" date="2016-10" db="EMBL/GenBank/DDBJ databases">
        <authorList>
            <person name="de Groot N.N."/>
        </authorList>
    </citation>
    <scope>NUCLEOTIDE SEQUENCE [LARGE SCALE GENOMIC DNA]</scope>
    <source>
        <strain evidence="1 2">DSM 16195</strain>
    </source>
</reference>
<gene>
    <name evidence="1" type="ORF">SAMN05421855_10413</name>
</gene>
<sequence length="185" mass="21615">MEQIKILFYVLGSFFGTENAQIASDSTTVTIYPEKQQIEIVQEGLFTMIQPSQDTAIVMKQWDDISHWKERGGSWAKELDSLTNKSFNIKTVHQKIQPNITLTYSNESELRPLGIWYNEEKKEFSINYIPQQNVKTESGVVEGNYWVFKADRPFSFSLEPFVEIPEEYLDFKLTLEDLLKENKKE</sequence>
<accession>A0A1G7HCY2</accession>
<dbReference type="OrthoDB" id="796799at2"/>
<dbReference type="Proteomes" id="UP000199321">
    <property type="component" value="Unassembled WGS sequence"/>
</dbReference>
<evidence type="ECO:0000313" key="1">
    <source>
        <dbReference type="EMBL" id="SDE98163.1"/>
    </source>
</evidence>
<dbReference type="AlphaFoldDB" id="A0A1G7HCY2"/>
<proteinExistence type="predicted"/>
<dbReference type="STRING" id="227084.SAMN05421855_10413"/>
<protein>
    <submittedName>
        <fullName evidence="1">Uncharacterized protein</fullName>
    </submittedName>
</protein>
<name>A0A1G7HCY2_9FLAO</name>
<dbReference type="RefSeq" id="WP_093144682.1">
    <property type="nucleotide sequence ID" value="NZ_BMWO01000004.1"/>
</dbReference>
<dbReference type="EMBL" id="FNBA01000004">
    <property type="protein sequence ID" value="SDE98163.1"/>
    <property type="molecule type" value="Genomic_DNA"/>
</dbReference>
<evidence type="ECO:0000313" key="2">
    <source>
        <dbReference type="Proteomes" id="UP000199321"/>
    </source>
</evidence>
<organism evidence="1 2">
    <name type="scientific">Ulvibacter litoralis</name>
    <dbReference type="NCBI Taxonomy" id="227084"/>
    <lineage>
        <taxon>Bacteria</taxon>
        <taxon>Pseudomonadati</taxon>
        <taxon>Bacteroidota</taxon>
        <taxon>Flavobacteriia</taxon>
        <taxon>Flavobacteriales</taxon>
        <taxon>Flavobacteriaceae</taxon>
        <taxon>Ulvibacter</taxon>
    </lineage>
</organism>
<keyword evidence="2" id="KW-1185">Reference proteome</keyword>